<evidence type="ECO:0000256" key="1">
    <source>
        <dbReference type="SAM" id="Phobius"/>
    </source>
</evidence>
<dbReference type="Proteomes" id="UP000176322">
    <property type="component" value="Unassembled WGS sequence"/>
</dbReference>
<organism evidence="2 3">
    <name type="scientific">Candidatus Kaiserbacteria bacterium RIFCSPHIGHO2_01_FULL_46_22</name>
    <dbReference type="NCBI Taxonomy" id="1798475"/>
    <lineage>
        <taxon>Bacteria</taxon>
        <taxon>Candidatus Kaiseribacteriota</taxon>
    </lineage>
</organism>
<keyword evidence="1" id="KW-0472">Membrane</keyword>
<proteinExistence type="predicted"/>
<dbReference type="EMBL" id="MFKO01000002">
    <property type="protein sequence ID" value="OGG41743.1"/>
    <property type="molecule type" value="Genomic_DNA"/>
</dbReference>
<name>A0A1F6BY53_9BACT</name>
<sequence>MVYIEIVANNSMSLLTGLTALIILYYTKETWLLRKESQKQTELSIAPIMSLHVRYINGVKNEQERKSIREKYSITHQVETGIVPSEYYLALRNMGQGPALNVEVESDNFKVLRYQTQIFAAEPNADEHAIKIVKKPDNKIRSLGEVNGEEFVIKCKSISGKSYKYKYRISDLTTRSVEFVEVL</sequence>
<keyword evidence="1" id="KW-0812">Transmembrane</keyword>
<feature type="transmembrane region" description="Helical" evidence="1">
    <location>
        <begin position="6"/>
        <end position="26"/>
    </location>
</feature>
<protein>
    <submittedName>
        <fullName evidence="2">Uncharacterized protein</fullName>
    </submittedName>
</protein>
<reference evidence="2 3" key="1">
    <citation type="journal article" date="2016" name="Nat. Commun.">
        <title>Thousands of microbial genomes shed light on interconnected biogeochemical processes in an aquifer system.</title>
        <authorList>
            <person name="Anantharaman K."/>
            <person name="Brown C.T."/>
            <person name="Hug L.A."/>
            <person name="Sharon I."/>
            <person name="Castelle C.J."/>
            <person name="Probst A.J."/>
            <person name="Thomas B.C."/>
            <person name="Singh A."/>
            <person name="Wilkins M.J."/>
            <person name="Karaoz U."/>
            <person name="Brodie E.L."/>
            <person name="Williams K.H."/>
            <person name="Hubbard S.S."/>
            <person name="Banfield J.F."/>
        </authorList>
    </citation>
    <scope>NUCLEOTIDE SEQUENCE [LARGE SCALE GENOMIC DNA]</scope>
</reference>
<dbReference type="STRING" id="1798475.A2837_00815"/>
<comment type="caution">
    <text evidence="2">The sequence shown here is derived from an EMBL/GenBank/DDBJ whole genome shotgun (WGS) entry which is preliminary data.</text>
</comment>
<evidence type="ECO:0000313" key="3">
    <source>
        <dbReference type="Proteomes" id="UP000176322"/>
    </source>
</evidence>
<keyword evidence="1" id="KW-1133">Transmembrane helix</keyword>
<accession>A0A1F6BY53</accession>
<dbReference type="AlphaFoldDB" id="A0A1F6BY53"/>
<evidence type="ECO:0000313" key="2">
    <source>
        <dbReference type="EMBL" id="OGG41743.1"/>
    </source>
</evidence>
<gene>
    <name evidence="2" type="ORF">A2837_00815</name>
</gene>